<dbReference type="Gene3D" id="3.50.50.60">
    <property type="entry name" value="FAD/NAD(P)-binding domain"/>
    <property type="match status" value="1"/>
</dbReference>
<feature type="transmembrane region" description="Helical" evidence="8">
    <location>
        <begin position="563"/>
        <end position="585"/>
    </location>
</feature>
<feature type="domain" description="FAD-binding" evidence="9">
    <location>
        <begin position="124"/>
        <end position="472"/>
    </location>
</feature>
<gene>
    <name evidence="10" type="ORF">CSSPTR1EN2_LOCUS16040</name>
</gene>
<keyword evidence="4" id="KW-0521">NADP</keyword>
<evidence type="ECO:0000256" key="3">
    <source>
        <dbReference type="ARBA" id="ARBA00022827"/>
    </source>
</evidence>
<sequence>MEIVVKPVMTIPVLQRSSRWSSASVSSSPPLLLLPSLSGLQYSSSSSSSCRCWTKNLPAVNCYSTKIATKHLSSPVIGCRYYYKRQNSSTAVAMAVASPSSSSSSTPAQQAVEEEEKETLASNEVTVVGAGPAGCLLAIYLLRRGFSVNLFEKREATIAGPGEMLQNSYSYSMVLSSRATKALEGAGLALPLTLLNPLEGACRHFPNGKITFMRYSSEPGIQTYGVSRNALVGYLQESLLLGRYPKLKTYFGYELVSLGENKNSATFRVSANSNIQGTKEELVEVKYDLLVGADGANSAVRSQILHYEERNPHSSNNLEPMKMDRQHNVQYIKSLYIRPSLAKNSFLYADHNRVQAWVALNLLFTGMADGSFWGATASPDLISCTNPLELEHKFRQHAPEVLELLLEDNPNFAEDFVKQPPISTGSAIILSRFHHDNILLIGDAAHAMFSVYGTGCNAALEDCFIFDKILADFPSSGPAGKVPFDKVAAEFTRRRREDAHVIVNLNTTRELFPRGYLGLMQMQLLTTLHKLAPKFFKPTSFNQLWSDMPFAQIKLQKRMEDRFFYGLLFGLGFLVLSGILFLLGVRTPPLNPKPTF</sequence>
<feature type="region of interest" description="Disordered" evidence="7">
    <location>
        <begin position="99"/>
        <end position="119"/>
    </location>
</feature>
<feature type="compositionally biased region" description="Low complexity" evidence="7">
    <location>
        <begin position="99"/>
        <end position="111"/>
    </location>
</feature>
<evidence type="ECO:0000313" key="10">
    <source>
        <dbReference type="EMBL" id="CAK9222388.1"/>
    </source>
</evidence>
<dbReference type="Proteomes" id="UP001497512">
    <property type="component" value="Chromosome 4"/>
</dbReference>
<keyword evidence="5" id="KW-0560">Oxidoreductase</keyword>
<reference evidence="10" key="1">
    <citation type="submission" date="2024-02" db="EMBL/GenBank/DDBJ databases">
        <authorList>
            <consortium name="ELIXIR-Norway"/>
            <consortium name="Elixir Norway"/>
        </authorList>
    </citation>
    <scope>NUCLEOTIDE SEQUENCE</scope>
</reference>
<dbReference type="Pfam" id="PF01494">
    <property type="entry name" value="FAD_binding_3"/>
    <property type="match status" value="1"/>
</dbReference>
<keyword evidence="6" id="KW-0503">Monooxygenase</keyword>
<protein>
    <recommendedName>
        <fullName evidence="9">FAD-binding domain-containing protein</fullName>
    </recommendedName>
</protein>
<keyword evidence="8" id="KW-1133">Transmembrane helix</keyword>
<evidence type="ECO:0000256" key="2">
    <source>
        <dbReference type="ARBA" id="ARBA00022630"/>
    </source>
</evidence>
<keyword evidence="8" id="KW-0812">Transmembrane</keyword>
<dbReference type="InterPro" id="IPR036188">
    <property type="entry name" value="FAD/NAD-bd_sf"/>
</dbReference>
<keyword evidence="3" id="KW-0274">FAD</keyword>
<dbReference type="PANTHER" id="PTHR46028:SF2">
    <property type="entry name" value="KYNURENINE 3-MONOOXYGENASE"/>
    <property type="match status" value="1"/>
</dbReference>
<evidence type="ECO:0000256" key="4">
    <source>
        <dbReference type="ARBA" id="ARBA00022857"/>
    </source>
</evidence>
<organism evidence="10 11">
    <name type="scientific">Sphagnum troendelagicum</name>
    <dbReference type="NCBI Taxonomy" id="128251"/>
    <lineage>
        <taxon>Eukaryota</taxon>
        <taxon>Viridiplantae</taxon>
        <taxon>Streptophyta</taxon>
        <taxon>Embryophyta</taxon>
        <taxon>Bryophyta</taxon>
        <taxon>Sphagnophytina</taxon>
        <taxon>Sphagnopsida</taxon>
        <taxon>Sphagnales</taxon>
        <taxon>Sphagnaceae</taxon>
        <taxon>Sphagnum</taxon>
    </lineage>
</organism>
<name>A0ABP0UHS6_9BRYO</name>
<dbReference type="PANTHER" id="PTHR46028">
    <property type="entry name" value="KYNURENINE 3-MONOOXYGENASE"/>
    <property type="match status" value="1"/>
</dbReference>
<dbReference type="SUPFAM" id="SSF51905">
    <property type="entry name" value="FAD/NAD(P)-binding domain"/>
    <property type="match status" value="1"/>
</dbReference>
<keyword evidence="2" id="KW-0285">Flavoprotein</keyword>
<keyword evidence="8" id="KW-0472">Membrane</keyword>
<dbReference type="PRINTS" id="PR00420">
    <property type="entry name" value="RNGMNOXGNASE"/>
</dbReference>
<comment type="cofactor">
    <cofactor evidence="1">
        <name>FAD</name>
        <dbReference type="ChEBI" id="CHEBI:57692"/>
    </cofactor>
</comment>
<keyword evidence="11" id="KW-1185">Reference proteome</keyword>
<dbReference type="InterPro" id="IPR002938">
    <property type="entry name" value="FAD-bd"/>
</dbReference>
<dbReference type="EMBL" id="OZ019896">
    <property type="protein sequence ID" value="CAK9222388.1"/>
    <property type="molecule type" value="Genomic_DNA"/>
</dbReference>
<evidence type="ECO:0000259" key="9">
    <source>
        <dbReference type="Pfam" id="PF01494"/>
    </source>
</evidence>
<accession>A0ABP0UHS6</accession>
<evidence type="ECO:0000256" key="6">
    <source>
        <dbReference type="ARBA" id="ARBA00023033"/>
    </source>
</evidence>
<evidence type="ECO:0000256" key="5">
    <source>
        <dbReference type="ARBA" id="ARBA00023002"/>
    </source>
</evidence>
<proteinExistence type="predicted"/>
<evidence type="ECO:0000256" key="7">
    <source>
        <dbReference type="SAM" id="MobiDB-lite"/>
    </source>
</evidence>
<evidence type="ECO:0000313" key="11">
    <source>
        <dbReference type="Proteomes" id="UP001497512"/>
    </source>
</evidence>
<evidence type="ECO:0000256" key="8">
    <source>
        <dbReference type="SAM" id="Phobius"/>
    </source>
</evidence>
<evidence type="ECO:0000256" key="1">
    <source>
        <dbReference type="ARBA" id="ARBA00001974"/>
    </source>
</evidence>